<evidence type="ECO:0000313" key="2">
    <source>
        <dbReference type="Proteomes" id="UP000325577"/>
    </source>
</evidence>
<dbReference type="EMBL" id="CM018036">
    <property type="protein sequence ID" value="KAA8540496.1"/>
    <property type="molecule type" value="Genomic_DNA"/>
</dbReference>
<accession>A0A5J5BD89</accession>
<sequence>MWARLNPGAVKPVDLRARLDPSAVRPADLGYSDVGEARPGCCQTGRPVDLQARLDSGAVRPANHGYSDVGEAGPGHLLALAAALSVS</sequence>
<dbReference type="AlphaFoldDB" id="A0A5J5BD89"/>
<organism evidence="1 2">
    <name type="scientific">Nyssa sinensis</name>
    <dbReference type="NCBI Taxonomy" id="561372"/>
    <lineage>
        <taxon>Eukaryota</taxon>
        <taxon>Viridiplantae</taxon>
        <taxon>Streptophyta</taxon>
        <taxon>Embryophyta</taxon>
        <taxon>Tracheophyta</taxon>
        <taxon>Spermatophyta</taxon>
        <taxon>Magnoliopsida</taxon>
        <taxon>eudicotyledons</taxon>
        <taxon>Gunneridae</taxon>
        <taxon>Pentapetalae</taxon>
        <taxon>asterids</taxon>
        <taxon>Cornales</taxon>
        <taxon>Nyssaceae</taxon>
        <taxon>Nyssa</taxon>
    </lineage>
</organism>
<evidence type="ECO:0000313" key="1">
    <source>
        <dbReference type="EMBL" id="KAA8540496.1"/>
    </source>
</evidence>
<gene>
    <name evidence="1" type="ORF">F0562_024585</name>
</gene>
<keyword evidence="2" id="KW-1185">Reference proteome</keyword>
<protein>
    <submittedName>
        <fullName evidence="1">Uncharacterized protein</fullName>
    </submittedName>
</protein>
<dbReference type="Proteomes" id="UP000325577">
    <property type="component" value="Linkage Group LG13"/>
</dbReference>
<proteinExistence type="predicted"/>
<reference evidence="1 2" key="1">
    <citation type="submission" date="2019-09" db="EMBL/GenBank/DDBJ databases">
        <title>A chromosome-level genome assembly of the Chinese tupelo Nyssa sinensis.</title>
        <authorList>
            <person name="Yang X."/>
            <person name="Kang M."/>
            <person name="Yang Y."/>
            <person name="Xiong H."/>
            <person name="Wang M."/>
            <person name="Zhang Z."/>
            <person name="Wang Z."/>
            <person name="Wu H."/>
            <person name="Ma T."/>
            <person name="Liu J."/>
            <person name="Xi Z."/>
        </authorList>
    </citation>
    <scope>NUCLEOTIDE SEQUENCE [LARGE SCALE GENOMIC DNA]</scope>
    <source>
        <strain evidence="1">J267</strain>
        <tissue evidence="1">Leaf</tissue>
    </source>
</reference>
<name>A0A5J5BD89_9ASTE</name>